<sequence length="283" mass="31075">MIEFPTLDALSREAEFSADAMLHGVSPPYVRDNIPGHVWVEAAGRAECLRFYGAATGVPPVIFLEGDIFRRRDDGEPHWTVGEGYDEIAPWQMQAEAEQYAIAIGRTFVNLARPGTYGSSGNHHERRREREVALVDCALDRLKNAFGWQSINLAGLSGGGHLVAALMARRGDIDCAVIASGNVAVRMRNQERGMHVDVTGYSDFVDPIDLVLDVARHPPNKVIMLTDPRDQIVSAVVQTAYVRALHYAGVAVEHRFLPATDAQHHILRQAAILAAARYSAQGM</sequence>
<dbReference type="RefSeq" id="WP_408241982.1">
    <property type="nucleotide sequence ID" value="NZ_JAQQCF010000079.1"/>
</dbReference>
<reference evidence="1 2" key="1">
    <citation type="journal article" date="2024" name="Chem. Sci.">
        <title>Discovery of megapolipeptins by genome mining of a Burkholderiales bacteria collection.</title>
        <authorList>
            <person name="Paulo B.S."/>
            <person name="Recchia M.J.J."/>
            <person name="Lee S."/>
            <person name="Fergusson C.H."/>
            <person name="Romanowski S.B."/>
            <person name="Hernandez A."/>
            <person name="Krull N."/>
            <person name="Liu D.Y."/>
            <person name="Cavanagh H."/>
            <person name="Bos A."/>
            <person name="Gray C.A."/>
            <person name="Murphy B.T."/>
            <person name="Linington R.G."/>
            <person name="Eustaquio A.S."/>
        </authorList>
    </citation>
    <scope>NUCLEOTIDE SEQUENCE [LARGE SCALE GENOMIC DNA]</scope>
    <source>
        <strain evidence="1 2">RL17-338-BIC-A</strain>
    </source>
</reference>
<evidence type="ECO:0008006" key="3">
    <source>
        <dbReference type="Google" id="ProtNLM"/>
    </source>
</evidence>
<proteinExistence type="predicted"/>
<evidence type="ECO:0000313" key="1">
    <source>
        <dbReference type="EMBL" id="MFM0642505.1"/>
    </source>
</evidence>
<comment type="caution">
    <text evidence="1">The sequence shown here is derived from an EMBL/GenBank/DDBJ whole genome shotgun (WGS) entry which is preliminary data.</text>
</comment>
<gene>
    <name evidence="1" type="ORF">PQQ63_38175</name>
</gene>
<dbReference type="SUPFAM" id="SSF53474">
    <property type="entry name" value="alpha/beta-Hydrolases"/>
    <property type="match status" value="1"/>
</dbReference>
<organism evidence="1 2">
    <name type="scientific">Paraburkholderia metrosideri</name>
    <dbReference type="NCBI Taxonomy" id="580937"/>
    <lineage>
        <taxon>Bacteria</taxon>
        <taxon>Pseudomonadati</taxon>
        <taxon>Pseudomonadota</taxon>
        <taxon>Betaproteobacteria</taxon>
        <taxon>Burkholderiales</taxon>
        <taxon>Burkholderiaceae</taxon>
        <taxon>Paraburkholderia</taxon>
    </lineage>
</organism>
<keyword evidence="2" id="KW-1185">Reference proteome</keyword>
<dbReference type="EMBL" id="JAQQCF010000079">
    <property type="protein sequence ID" value="MFM0642505.1"/>
    <property type="molecule type" value="Genomic_DNA"/>
</dbReference>
<dbReference type="Gene3D" id="3.40.50.1820">
    <property type="entry name" value="alpha/beta hydrolase"/>
    <property type="match status" value="1"/>
</dbReference>
<dbReference type="Proteomes" id="UP001629432">
    <property type="component" value="Unassembled WGS sequence"/>
</dbReference>
<accession>A0ABW9E4H2</accession>
<dbReference type="InterPro" id="IPR029058">
    <property type="entry name" value="AB_hydrolase_fold"/>
</dbReference>
<name>A0ABW9E4H2_9BURK</name>
<protein>
    <recommendedName>
        <fullName evidence="3">Peptidase S9 prolyl oligopeptidase catalytic domain-containing protein</fullName>
    </recommendedName>
</protein>
<evidence type="ECO:0000313" key="2">
    <source>
        <dbReference type="Proteomes" id="UP001629432"/>
    </source>
</evidence>